<feature type="region of interest" description="Disordered" evidence="5">
    <location>
        <begin position="165"/>
        <end position="197"/>
    </location>
</feature>
<feature type="domain" description="Small nuclear ribonucleoprotein Prp3 C-terminal" evidence="6">
    <location>
        <begin position="367"/>
        <end position="495"/>
    </location>
</feature>
<evidence type="ECO:0000259" key="6">
    <source>
        <dbReference type="Pfam" id="PF06544"/>
    </source>
</evidence>
<evidence type="ECO:0000256" key="4">
    <source>
        <dbReference type="ARBA" id="ARBA00023242"/>
    </source>
</evidence>
<protein>
    <submittedName>
        <fullName evidence="8">Uncharacterized protein</fullName>
    </submittedName>
</protein>
<dbReference type="InterPro" id="IPR010541">
    <property type="entry name" value="Prp3_C"/>
</dbReference>
<gene>
    <name evidence="8" type="ORF">WJX72_003724</name>
</gene>
<comment type="subcellular location">
    <subcellularLocation>
        <location evidence="1">Nucleus</location>
    </subcellularLocation>
</comment>
<dbReference type="AlphaFoldDB" id="A0AAW1R5J1"/>
<evidence type="ECO:0000259" key="7">
    <source>
        <dbReference type="Pfam" id="PF08572"/>
    </source>
</evidence>
<reference evidence="8 9" key="1">
    <citation type="journal article" date="2024" name="Nat. Commun.">
        <title>Phylogenomics reveals the evolutionary origins of lichenization in chlorophyte algae.</title>
        <authorList>
            <person name="Puginier C."/>
            <person name="Libourel C."/>
            <person name="Otte J."/>
            <person name="Skaloud P."/>
            <person name="Haon M."/>
            <person name="Grisel S."/>
            <person name="Petersen M."/>
            <person name="Berrin J.G."/>
            <person name="Delaux P.M."/>
            <person name="Dal Grande F."/>
            <person name="Keller J."/>
        </authorList>
    </citation>
    <scope>NUCLEOTIDE SEQUENCE [LARGE SCALE GENOMIC DNA]</scope>
    <source>
        <strain evidence="8 9">SAG 2043</strain>
    </source>
</reference>
<dbReference type="CDD" id="cd24162">
    <property type="entry name" value="Prp3_C"/>
    <property type="match status" value="1"/>
</dbReference>
<evidence type="ECO:0000256" key="2">
    <source>
        <dbReference type="ARBA" id="ARBA00022664"/>
    </source>
</evidence>
<evidence type="ECO:0000256" key="1">
    <source>
        <dbReference type="ARBA" id="ARBA00004123"/>
    </source>
</evidence>
<comment type="caution">
    <text evidence="8">The sequence shown here is derived from an EMBL/GenBank/DDBJ whole genome shotgun (WGS) entry which is preliminary data.</text>
</comment>
<sequence>MAKLSAAKLAAPQAAAQPAAPSVYAAAAQAAAALSGAFARPPGYGLASPSASTSAPKGFKPAPLRLDDQGREIDEFGNVVQKRAEAVTSLKVNQKKEQVKVETGPPQRAPEDFFDPELGHRGLKRLERKPRMGFDFVKEGRFQKDAENQRLRARLGDEGLRQLRERQQQEKRDAAKFGDANLIPLGEKLPSSGPEQKPLEPIPDVEWWDARILAHPESYAAEMGEEGSRINAERITHYVEHPVPIQPPAEEAPPPPMPLMLTKKEHKKLRTQRRVEKEKEKQELIRQGLLEPPAPKVKISNLMRVMGSEATADPTAMEQEVRRQMQERQQAHDDRNLSRKLTPAERKEKKMNKLVGEAGEGSAELVSVYCVRDLSHPQNKFKVRVNAEELHMTGCAVITDDITLVVAEGGQKAQKRYRKLMLNRIDWNAGRDEDEEDQPDIPGRTKKPPNACQLVWEGMVREAAFQKFLVEQCRTEGAAKKFLADRGLTHYWDVAKASIGGE</sequence>
<keyword evidence="3" id="KW-0508">mRNA splicing</keyword>
<dbReference type="GO" id="GO:0046540">
    <property type="term" value="C:U4/U6 x U5 tri-snRNP complex"/>
    <property type="evidence" value="ECO:0007669"/>
    <property type="project" value="InterPro"/>
</dbReference>
<dbReference type="InterPro" id="IPR013881">
    <property type="entry name" value="Pre-mRNA_splic_Prp3_dom"/>
</dbReference>
<dbReference type="EMBL" id="JALJOR010000001">
    <property type="protein sequence ID" value="KAK9829066.1"/>
    <property type="molecule type" value="Genomic_DNA"/>
</dbReference>
<evidence type="ECO:0000256" key="3">
    <source>
        <dbReference type="ARBA" id="ARBA00023187"/>
    </source>
</evidence>
<name>A0AAW1R5J1_9CHLO</name>
<evidence type="ECO:0000313" key="9">
    <source>
        <dbReference type="Proteomes" id="UP001489004"/>
    </source>
</evidence>
<dbReference type="PANTHER" id="PTHR14212:SF0">
    <property type="entry name" value="U4_U6 SMALL NUCLEAR RIBONUCLEOPROTEIN PRP3"/>
    <property type="match status" value="1"/>
</dbReference>
<dbReference type="GO" id="GO:0000398">
    <property type="term" value="P:mRNA splicing, via spliceosome"/>
    <property type="evidence" value="ECO:0007669"/>
    <property type="project" value="InterPro"/>
</dbReference>
<keyword evidence="4" id="KW-0539">Nucleus</keyword>
<evidence type="ECO:0000256" key="5">
    <source>
        <dbReference type="SAM" id="MobiDB-lite"/>
    </source>
</evidence>
<keyword evidence="9" id="KW-1185">Reference proteome</keyword>
<dbReference type="InterPro" id="IPR027104">
    <property type="entry name" value="Prp3"/>
</dbReference>
<dbReference type="PANTHER" id="PTHR14212">
    <property type="entry name" value="U4/U6-ASSOCIATED RNA SPLICING FACTOR-RELATED"/>
    <property type="match status" value="1"/>
</dbReference>
<feature type="compositionally biased region" description="Basic and acidic residues" evidence="5">
    <location>
        <begin position="319"/>
        <end position="348"/>
    </location>
</feature>
<feature type="domain" description="Pre-mRNA-splicing factor 3" evidence="7">
    <location>
        <begin position="112"/>
        <end position="342"/>
    </location>
</feature>
<feature type="compositionally biased region" description="Basic and acidic residues" evidence="5">
    <location>
        <begin position="165"/>
        <end position="176"/>
    </location>
</feature>
<dbReference type="Pfam" id="PF06544">
    <property type="entry name" value="Prp3_C"/>
    <property type="match status" value="1"/>
</dbReference>
<dbReference type="Proteomes" id="UP001489004">
    <property type="component" value="Unassembled WGS sequence"/>
</dbReference>
<keyword evidence="2" id="KW-0507">mRNA processing</keyword>
<evidence type="ECO:0000313" key="8">
    <source>
        <dbReference type="EMBL" id="KAK9829066.1"/>
    </source>
</evidence>
<proteinExistence type="predicted"/>
<organism evidence="8 9">
    <name type="scientific">[Myrmecia] bisecta</name>
    <dbReference type="NCBI Taxonomy" id="41462"/>
    <lineage>
        <taxon>Eukaryota</taxon>
        <taxon>Viridiplantae</taxon>
        <taxon>Chlorophyta</taxon>
        <taxon>core chlorophytes</taxon>
        <taxon>Trebouxiophyceae</taxon>
        <taxon>Trebouxiales</taxon>
        <taxon>Trebouxiaceae</taxon>
        <taxon>Myrmecia</taxon>
    </lineage>
</organism>
<feature type="region of interest" description="Disordered" evidence="5">
    <location>
        <begin position="313"/>
        <end position="351"/>
    </location>
</feature>
<accession>A0AAW1R5J1</accession>
<feature type="region of interest" description="Disordered" evidence="5">
    <location>
        <begin position="43"/>
        <end position="65"/>
    </location>
</feature>
<dbReference type="Pfam" id="PF08572">
    <property type="entry name" value="PRP3"/>
    <property type="match status" value="1"/>
</dbReference>
<feature type="region of interest" description="Disordered" evidence="5">
    <location>
        <begin position="93"/>
        <end position="117"/>
    </location>
</feature>